<dbReference type="AlphaFoldDB" id="A0A0B6Z7P5"/>
<feature type="non-terminal residue" evidence="2">
    <location>
        <position position="1"/>
    </location>
</feature>
<evidence type="ECO:0000313" key="2">
    <source>
        <dbReference type="EMBL" id="CEK64523.1"/>
    </source>
</evidence>
<dbReference type="EMBL" id="HACG01017658">
    <property type="protein sequence ID" value="CEK64523.1"/>
    <property type="molecule type" value="Transcribed_RNA"/>
</dbReference>
<feature type="non-terminal residue" evidence="2">
    <location>
        <position position="70"/>
    </location>
</feature>
<accession>A0A0B6Z7P5</accession>
<evidence type="ECO:0000256" key="1">
    <source>
        <dbReference type="SAM" id="MobiDB-lite"/>
    </source>
</evidence>
<protein>
    <submittedName>
        <fullName evidence="2">Uncharacterized protein</fullName>
    </submittedName>
</protein>
<organism evidence="2">
    <name type="scientific">Arion vulgaris</name>
    <dbReference type="NCBI Taxonomy" id="1028688"/>
    <lineage>
        <taxon>Eukaryota</taxon>
        <taxon>Metazoa</taxon>
        <taxon>Spiralia</taxon>
        <taxon>Lophotrochozoa</taxon>
        <taxon>Mollusca</taxon>
        <taxon>Gastropoda</taxon>
        <taxon>Heterobranchia</taxon>
        <taxon>Euthyneura</taxon>
        <taxon>Panpulmonata</taxon>
        <taxon>Eupulmonata</taxon>
        <taxon>Stylommatophora</taxon>
        <taxon>Helicina</taxon>
        <taxon>Arionoidea</taxon>
        <taxon>Arionidae</taxon>
        <taxon>Arion</taxon>
    </lineage>
</organism>
<proteinExistence type="predicted"/>
<reference evidence="2" key="1">
    <citation type="submission" date="2014-12" db="EMBL/GenBank/DDBJ databases">
        <title>Insight into the proteome of Arion vulgaris.</title>
        <authorList>
            <person name="Aradska J."/>
            <person name="Bulat T."/>
            <person name="Smidak R."/>
            <person name="Sarate P."/>
            <person name="Gangsoo J."/>
            <person name="Sialana F."/>
            <person name="Bilban M."/>
            <person name="Lubec G."/>
        </authorList>
    </citation>
    <scope>NUCLEOTIDE SEQUENCE</scope>
    <source>
        <tissue evidence="2">Skin</tissue>
    </source>
</reference>
<sequence length="70" mass="7548">SLPVPSSSSSSYSFPVPSSILSSHNSYQHTNIHSPAYSHQDFPIPHSDQVTHGLHSSMKDAGLHSSVHLL</sequence>
<feature type="region of interest" description="Disordered" evidence="1">
    <location>
        <begin position="29"/>
        <end position="70"/>
    </location>
</feature>
<gene>
    <name evidence="2" type="primary">ORF52025</name>
</gene>
<name>A0A0B6Z7P5_9EUPU</name>